<dbReference type="OrthoDB" id="3236524at2"/>
<dbReference type="Gene3D" id="3.90.1150.200">
    <property type="match status" value="1"/>
</dbReference>
<dbReference type="SUPFAM" id="SSF159888">
    <property type="entry name" value="YdhG-like"/>
    <property type="match status" value="1"/>
</dbReference>
<name>A0A2S5IVT0_9MICC</name>
<dbReference type="Proteomes" id="UP000239297">
    <property type="component" value="Unassembled WGS sequence"/>
</dbReference>
<evidence type="ECO:0000259" key="1">
    <source>
        <dbReference type="Pfam" id="PF08818"/>
    </source>
</evidence>
<organism evidence="2 3">
    <name type="scientific">Arthrobacter pityocampae</name>
    <dbReference type="NCBI Taxonomy" id="547334"/>
    <lineage>
        <taxon>Bacteria</taxon>
        <taxon>Bacillati</taxon>
        <taxon>Actinomycetota</taxon>
        <taxon>Actinomycetes</taxon>
        <taxon>Micrococcales</taxon>
        <taxon>Micrococcaceae</taxon>
        <taxon>Arthrobacter</taxon>
    </lineage>
</organism>
<gene>
    <name evidence="2" type="ORF">C4K88_13030</name>
</gene>
<dbReference type="EMBL" id="PRKW01000005">
    <property type="protein sequence ID" value="PPB48646.1"/>
    <property type="molecule type" value="Genomic_DNA"/>
</dbReference>
<dbReference type="AlphaFoldDB" id="A0A2S5IVT0"/>
<comment type="caution">
    <text evidence="2">The sequence shown here is derived from an EMBL/GenBank/DDBJ whole genome shotgun (WGS) entry which is preliminary data.</text>
</comment>
<evidence type="ECO:0000313" key="3">
    <source>
        <dbReference type="Proteomes" id="UP000239297"/>
    </source>
</evidence>
<dbReference type="Pfam" id="PF08818">
    <property type="entry name" value="DUF1801"/>
    <property type="match status" value="1"/>
</dbReference>
<proteinExistence type="predicted"/>
<evidence type="ECO:0000313" key="2">
    <source>
        <dbReference type="EMBL" id="PPB48646.1"/>
    </source>
</evidence>
<accession>A0A2S5IVT0</accession>
<dbReference type="RefSeq" id="WP_104122047.1">
    <property type="nucleotide sequence ID" value="NZ_PRKW01000005.1"/>
</dbReference>
<feature type="domain" description="YdhG-like" evidence="1">
    <location>
        <begin position="16"/>
        <end position="106"/>
    </location>
</feature>
<keyword evidence="3" id="KW-1185">Reference proteome</keyword>
<dbReference type="InterPro" id="IPR014922">
    <property type="entry name" value="YdhG-like"/>
</dbReference>
<sequence length="115" mass="12324">MGSVEDALAVVGEPDQRCLRAVVATARDARPDAVDGVSYGMPALVLAGKPLLAVGATARHLSLYPFSSTVIEAVAPRLEGFSRSRGTIRFTADHPLPEELVREIVRLRSREIEGT</sequence>
<protein>
    <recommendedName>
        <fullName evidence="1">YdhG-like domain-containing protein</fullName>
    </recommendedName>
</protein>
<reference evidence="2 3" key="1">
    <citation type="journal article" date="2014" name="Int. J. Syst. Evol. Microbiol.">
        <title>Arthrobacter pityocampae sp. nov., isolated from Thaumetopoea pityocampa (Lep., Thaumetopoeidae).</title>
        <authorList>
            <person name="Ince I.A."/>
            <person name="Demirbag Z."/>
            <person name="Kati H."/>
        </authorList>
    </citation>
    <scope>NUCLEOTIDE SEQUENCE [LARGE SCALE GENOMIC DNA]</scope>
    <source>
        <strain evidence="2 3">Tp2</strain>
    </source>
</reference>